<dbReference type="Gene3D" id="3.30.70.1200">
    <property type="entry name" value="Crispr-associated protein, domain 1"/>
    <property type="match status" value="1"/>
</dbReference>
<dbReference type="EMBL" id="CP031742">
    <property type="protein sequence ID" value="AXQ55921.1"/>
    <property type="molecule type" value="Genomic_DNA"/>
</dbReference>
<organism evidence="1 2">
    <name type="scientific">Streptomyces koyangensis</name>
    <dbReference type="NCBI Taxonomy" id="188770"/>
    <lineage>
        <taxon>Bacteria</taxon>
        <taxon>Bacillati</taxon>
        <taxon>Actinomycetota</taxon>
        <taxon>Actinomycetes</taxon>
        <taxon>Kitasatosporales</taxon>
        <taxon>Streptomycetaceae</taxon>
        <taxon>Streptomyces</taxon>
        <taxon>Streptomyces aurantiacus group</taxon>
    </lineage>
</organism>
<dbReference type="Pfam" id="PF08798">
    <property type="entry name" value="CRISPR_assoc"/>
    <property type="match status" value="1"/>
</dbReference>
<evidence type="ECO:0000313" key="2">
    <source>
        <dbReference type="Proteomes" id="UP000259636"/>
    </source>
</evidence>
<sequence length="260" mass="28732">MPYLSRIRINPLRKESRKLLASPHVMHGAVQAGLPGLPGAERPLWRLDADDPYRPHLFVLTGSRPDWTHLVEHAGWPDADGEHAAVRDYEPLLKRLAEGQEYAFRLTANPVRSTVDPEHLTPSQLKKLAQRPEGLTRGFRIAHRTAEAQLDWFLSRTEERWGFIVAESLTGPAAPGLADPTTAPAAARRAGPQEVRITARNRHSFAKGKGGHRITFNSATFEGRLRVKNLQAFTTSLLTGIGPEKAYGCGLLTVAPLRAE</sequence>
<dbReference type="GeneID" id="300115629"/>
<dbReference type="Gene3D" id="3.30.70.1210">
    <property type="entry name" value="Crispr-associated protein, domain 2"/>
    <property type="match status" value="1"/>
</dbReference>
<dbReference type="RefSeq" id="WP_117349627.1">
    <property type="nucleotide sequence ID" value="NZ_CP031742.1"/>
</dbReference>
<protein>
    <submittedName>
        <fullName evidence="1">Type I-E CRISPR-associated protein Cas6/Cse3/CasE</fullName>
    </submittedName>
</protein>
<reference evidence="1 2" key="1">
    <citation type="submission" date="2018-08" db="EMBL/GenBank/DDBJ databases">
        <authorList>
            <person name="Ferrada E.E."/>
            <person name="Latorre B.A."/>
        </authorList>
    </citation>
    <scope>NUCLEOTIDE SEQUENCE [LARGE SCALE GENOMIC DNA]</scope>
    <source>
        <strain evidence="1 2">VK-A60T</strain>
    </source>
</reference>
<dbReference type="InterPro" id="IPR010179">
    <property type="entry name" value="CRISPR-assoc_prot_Cse3"/>
</dbReference>
<dbReference type="KEGG" id="sky:D0C37_15765"/>
<evidence type="ECO:0000313" key="1">
    <source>
        <dbReference type="EMBL" id="AXQ55921.1"/>
    </source>
</evidence>
<dbReference type="NCBIfam" id="TIGR01907">
    <property type="entry name" value="casE_Cse3"/>
    <property type="match status" value="1"/>
</dbReference>
<dbReference type="SUPFAM" id="SSF117987">
    <property type="entry name" value="CRISPR-associated protein"/>
    <property type="match status" value="2"/>
</dbReference>
<gene>
    <name evidence="1" type="primary">cas6e</name>
    <name evidence="1" type="ORF">D0C37_15765</name>
</gene>
<name>A0A385DDL7_9ACTN</name>
<dbReference type="SMART" id="SM01101">
    <property type="entry name" value="CRISPR_assoc"/>
    <property type="match status" value="1"/>
</dbReference>
<dbReference type="Proteomes" id="UP000259636">
    <property type="component" value="Chromosome"/>
</dbReference>
<proteinExistence type="predicted"/>
<dbReference type="CDD" id="cd09727">
    <property type="entry name" value="Cas6_I-E"/>
    <property type="match status" value="1"/>
</dbReference>
<accession>A0A385DDL7</accession>
<dbReference type="AlphaFoldDB" id="A0A385DDL7"/>